<organism evidence="2 3">
    <name type="scientific">Proteus alimentorum</name>
    <dbReference type="NCBI Taxonomy" id="1973495"/>
    <lineage>
        <taxon>Bacteria</taxon>
        <taxon>Pseudomonadati</taxon>
        <taxon>Pseudomonadota</taxon>
        <taxon>Gammaproteobacteria</taxon>
        <taxon>Enterobacterales</taxon>
        <taxon>Morganellaceae</taxon>
        <taxon>Proteus</taxon>
    </lineage>
</organism>
<keyword evidence="3" id="KW-1185">Reference proteome</keyword>
<protein>
    <submittedName>
        <fullName evidence="2">NAD-dependent epimerase/dehydratase family protein</fullName>
    </submittedName>
</protein>
<dbReference type="Proteomes" id="UP000614721">
    <property type="component" value="Unassembled WGS sequence"/>
</dbReference>
<dbReference type="Gene3D" id="3.40.50.720">
    <property type="entry name" value="NAD(P)-binding Rossmann-like Domain"/>
    <property type="match status" value="1"/>
</dbReference>
<dbReference type="SUPFAM" id="SSF51735">
    <property type="entry name" value="NAD(P)-binding Rossmann-fold domains"/>
    <property type="match status" value="1"/>
</dbReference>
<reference evidence="2 3" key="1">
    <citation type="submission" date="2020-11" db="EMBL/GenBank/DDBJ databases">
        <title>Enhanced detection system for hospital associated transmission using whole genome sequencing surveillance.</title>
        <authorList>
            <person name="Harrison L.H."/>
            <person name="Van Tyne D."/>
            <person name="Marsh J.W."/>
            <person name="Griffith M.P."/>
            <person name="Snyder D.J."/>
            <person name="Cooper V.S."/>
            <person name="Mustapha M."/>
        </authorList>
    </citation>
    <scope>NUCLEOTIDE SEQUENCE [LARGE SCALE GENOMIC DNA]</scope>
    <source>
        <strain evidence="2 3">PR00075</strain>
    </source>
</reference>
<dbReference type="PANTHER" id="PTHR48079">
    <property type="entry name" value="PROTEIN YEEZ"/>
    <property type="match status" value="1"/>
</dbReference>
<evidence type="ECO:0000259" key="1">
    <source>
        <dbReference type="Pfam" id="PF01370"/>
    </source>
</evidence>
<accession>A0ABS0IUR9</accession>
<dbReference type="Pfam" id="PF01370">
    <property type="entry name" value="Epimerase"/>
    <property type="match status" value="1"/>
</dbReference>
<dbReference type="InterPro" id="IPR051783">
    <property type="entry name" value="NAD(P)-dependent_oxidoreduct"/>
</dbReference>
<dbReference type="InterPro" id="IPR001509">
    <property type="entry name" value="Epimerase_deHydtase"/>
</dbReference>
<feature type="domain" description="NAD-dependent epimerase/dehydratase" evidence="1">
    <location>
        <begin position="8"/>
        <end position="229"/>
    </location>
</feature>
<dbReference type="PANTHER" id="PTHR48079:SF6">
    <property type="entry name" value="NAD(P)-BINDING DOMAIN-CONTAINING PROTEIN-RELATED"/>
    <property type="match status" value="1"/>
</dbReference>
<dbReference type="InterPro" id="IPR036291">
    <property type="entry name" value="NAD(P)-bd_dom_sf"/>
</dbReference>
<sequence length="342" mass="38400">MTLNKRKIFITGANGFIGSYLLPKLAELGDELTVLCRDPNKIHPNRPVLPVGVKVIKGDLRHPDTYREALVGQDIIIHLAADYRVGIAPSRFEHQKMYQTNVTGTLNLLNEAKRAQISQILYTSTTAALGETQGVLLDETHRHNGYFRSYYEETKQVAHVLVERHQQQGMPIKIAICGGVFGQGDNSVLAQTLTAFFNKKIPFQVSTNSTFQLCHVEKLCDGLLRLLALDKPQETVLFTGDVFSMPEIFTLLSEIQKTAPLPIKNRSNLRPLAWLMDKFALLGFSMPLSCETLRIMDGSTYTYSSYKAEQLLGWTAGEPLNDFKDYAKSVADQYTLMNKEPQ</sequence>
<name>A0ABS0IUR9_9GAMM</name>
<comment type="caution">
    <text evidence="2">The sequence shown here is derived from an EMBL/GenBank/DDBJ whole genome shotgun (WGS) entry which is preliminary data.</text>
</comment>
<proteinExistence type="predicted"/>
<gene>
    <name evidence="2" type="ORF">I4902_10825</name>
</gene>
<evidence type="ECO:0000313" key="2">
    <source>
        <dbReference type="EMBL" id="MBG2879764.1"/>
    </source>
</evidence>
<evidence type="ECO:0000313" key="3">
    <source>
        <dbReference type="Proteomes" id="UP000614721"/>
    </source>
</evidence>
<dbReference type="EMBL" id="JADSJP010000015">
    <property type="protein sequence ID" value="MBG2879764.1"/>
    <property type="molecule type" value="Genomic_DNA"/>
</dbReference>